<dbReference type="CDD" id="cd01087">
    <property type="entry name" value="Prolidase"/>
    <property type="match status" value="1"/>
</dbReference>
<comment type="similarity">
    <text evidence="4">Belongs to the peptidase M24B family.</text>
</comment>
<keyword evidence="14" id="KW-1185">Reference proteome</keyword>
<evidence type="ECO:0000256" key="5">
    <source>
        <dbReference type="ARBA" id="ARBA00012574"/>
    </source>
</evidence>
<accession>A0A8A3PSJ9</accession>
<dbReference type="Proteomes" id="UP000672032">
    <property type="component" value="Chromosome 9"/>
</dbReference>
<evidence type="ECO:0000256" key="8">
    <source>
        <dbReference type="ARBA" id="ARBA00022801"/>
    </source>
</evidence>
<evidence type="ECO:0000256" key="7">
    <source>
        <dbReference type="ARBA" id="ARBA00022723"/>
    </source>
</evidence>
<comment type="function">
    <text evidence="3">Catalyzes the removal of a penultimate prolyl residue from the N-termini of peptides.</text>
</comment>
<evidence type="ECO:0000256" key="10">
    <source>
        <dbReference type="ARBA" id="ARBA00023211"/>
    </source>
</evidence>
<dbReference type="InterPro" id="IPR029149">
    <property type="entry name" value="Creatin/AminoP/Spt16_N"/>
</dbReference>
<dbReference type="Pfam" id="PF05195">
    <property type="entry name" value="AMP_N"/>
    <property type="match status" value="1"/>
</dbReference>
<dbReference type="Gene3D" id="3.40.350.10">
    <property type="entry name" value="Creatinase/prolidase N-terminal domain"/>
    <property type="match status" value="1"/>
</dbReference>
<gene>
    <name evidence="13" type="ORF">DSL72_008825</name>
</gene>
<evidence type="ECO:0000256" key="2">
    <source>
        <dbReference type="ARBA" id="ARBA00001936"/>
    </source>
</evidence>
<dbReference type="SUPFAM" id="SSF55920">
    <property type="entry name" value="Creatinase/aminopeptidase"/>
    <property type="match status" value="1"/>
</dbReference>
<evidence type="ECO:0000313" key="14">
    <source>
        <dbReference type="Proteomes" id="UP000672032"/>
    </source>
</evidence>
<evidence type="ECO:0000313" key="13">
    <source>
        <dbReference type="EMBL" id="QSZ37726.1"/>
    </source>
</evidence>
<reference evidence="13" key="1">
    <citation type="submission" date="2020-10" db="EMBL/GenBank/DDBJ databases">
        <title>Genome Sequence of Monilinia vaccinii-corymbosi Sheds Light on Mummy Berry Disease Infection of Blueberry and Mating Type.</title>
        <authorList>
            <person name="Yow A.G."/>
            <person name="Zhang Y."/>
            <person name="Bansal K."/>
            <person name="Eacker S.M."/>
            <person name="Sullivan S."/>
            <person name="Liachko I."/>
            <person name="Cubeta M.A."/>
            <person name="Rollins J.A."/>
            <person name="Ashrafi H."/>
        </authorList>
    </citation>
    <scope>NUCLEOTIDE SEQUENCE</scope>
    <source>
        <strain evidence="13">RL-1</strain>
    </source>
</reference>
<keyword evidence="6" id="KW-0645">Protease</keyword>
<comment type="cofactor">
    <cofactor evidence="2">
        <name>Mn(2+)</name>
        <dbReference type="ChEBI" id="CHEBI:29035"/>
    </cofactor>
</comment>
<sequence length="534" mass="60399">MFRLSTNYLTPRFAHITNSLSSIGRQRIRQVAPAVYSYSYTSKTSHQAFSILRNSRSSRPYVSYSPQVYGQVNRRMMVSSTDQILKGKYPAKEHARKVVEYIRSKEPNADGVLYLEGQKTVMIEDNDEAAPFRQRRYFYYLTGCELPDSYFTYNISTGKSTLFIPPIDPESVIWTGLPLSPKEALALYDVDEVLTTDTINAHFALPNQTKVWAIAPQISAHITFLEFPQKDFTLLKEAIEEARVRKSAYEVALIRKANEISTVAHTAVLKAVKHAQNERELEALFIKECIAQGAREQSYHSIVASGTAAATLHYTKNSEELEGKLNLLLDAGGEYRCYASDITRTFPINGHFTPESRSIYDIVLSMQSQCISMLKHGVSWDEVHLLAHQIAIEGLLALGILKGNKDDILKARTSVAFFPHGLGHYLGMDTHDTGGHPNYEDKDRLFRYLRVRGTLPEGSVVTVEPGIYFCRFIIEPYLEDPDHAQYIDKAVLENYWEVGGVRIEDNILITKDGYDNLTTVVKDVAEMERIINSV</sequence>
<evidence type="ECO:0000256" key="11">
    <source>
        <dbReference type="ARBA" id="ARBA00030849"/>
    </source>
</evidence>
<dbReference type="AlphaFoldDB" id="A0A8A3PSJ9"/>
<keyword evidence="8" id="KW-0378">Hydrolase</keyword>
<evidence type="ECO:0000256" key="1">
    <source>
        <dbReference type="ARBA" id="ARBA00001424"/>
    </source>
</evidence>
<dbReference type="EMBL" id="CP063413">
    <property type="protein sequence ID" value="QSZ37726.1"/>
    <property type="molecule type" value="Genomic_DNA"/>
</dbReference>
<dbReference type="SMART" id="SM01011">
    <property type="entry name" value="AMP_N"/>
    <property type="match status" value="1"/>
</dbReference>
<keyword evidence="6" id="KW-0031">Aminopeptidase</keyword>
<dbReference type="SUPFAM" id="SSF53092">
    <property type="entry name" value="Creatinase/prolidase N-terminal domain"/>
    <property type="match status" value="1"/>
</dbReference>
<dbReference type="GO" id="GO:0006508">
    <property type="term" value="P:proteolysis"/>
    <property type="evidence" value="ECO:0007669"/>
    <property type="project" value="TreeGrafter"/>
</dbReference>
<evidence type="ECO:0000256" key="3">
    <source>
        <dbReference type="ARBA" id="ARBA00002443"/>
    </source>
</evidence>
<dbReference type="InterPro" id="IPR036005">
    <property type="entry name" value="Creatinase/aminopeptidase-like"/>
</dbReference>
<evidence type="ECO:0000256" key="4">
    <source>
        <dbReference type="ARBA" id="ARBA00008766"/>
    </source>
</evidence>
<dbReference type="FunFam" id="3.90.230.10:FF:000002">
    <property type="entry name" value="Xaa-Pro aminopeptidase 3"/>
    <property type="match status" value="1"/>
</dbReference>
<dbReference type="GO" id="GO:0030145">
    <property type="term" value="F:manganese ion binding"/>
    <property type="evidence" value="ECO:0007669"/>
    <property type="project" value="InterPro"/>
</dbReference>
<feature type="domain" description="Aminopeptidase P N-terminal" evidence="12">
    <location>
        <begin position="89"/>
        <end position="222"/>
    </location>
</feature>
<dbReference type="InterPro" id="IPR007865">
    <property type="entry name" value="Aminopep_P_N"/>
</dbReference>
<dbReference type="OrthoDB" id="10261878at2759"/>
<keyword evidence="10" id="KW-0464">Manganese</keyword>
<dbReference type="GO" id="GO:0070006">
    <property type="term" value="F:metalloaminopeptidase activity"/>
    <property type="evidence" value="ECO:0007669"/>
    <property type="project" value="InterPro"/>
</dbReference>
<dbReference type="Pfam" id="PF00557">
    <property type="entry name" value="Peptidase_M24"/>
    <property type="match status" value="1"/>
</dbReference>
<evidence type="ECO:0000256" key="9">
    <source>
        <dbReference type="ARBA" id="ARBA00023049"/>
    </source>
</evidence>
<organism evidence="13 14">
    <name type="scientific">Monilinia vaccinii-corymbosi</name>
    <dbReference type="NCBI Taxonomy" id="61207"/>
    <lineage>
        <taxon>Eukaryota</taxon>
        <taxon>Fungi</taxon>
        <taxon>Dikarya</taxon>
        <taxon>Ascomycota</taxon>
        <taxon>Pezizomycotina</taxon>
        <taxon>Leotiomycetes</taxon>
        <taxon>Helotiales</taxon>
        <taxon>Sclerotiniaceae</taxon>
        <taxon>Monilinia</taxon>
    </lineage>
</organism>
<dbReference type="InterPro" id="IPR052433">
    <property type="entry name" value="X-Pro_dipept-like"/>
</dbReference>
<dbReference type="PANTHER" id="PTHR43226">
    <property type="entry name" value="XAA-PRO AMINOPEPTIDASE 3"/>
    <property type="match status" value="1"/>
</dbReference>
<keyword evidence="7" id="KW-0479">Metal-binding</keyword>
<comment type="catalytic activity">
    <reaction evidence="1">
        <text>Release of any N-terminal amino acid, including proline, that is linked to proline, even from a dipeptide or tripeptide.</text>
        <dbReference type="EC" id="3.4.11.9"/>
    </reaction>
</comment>
<proteinExistence type="inferred from homology"/>
<dbReference type="Gene3D" id="3.90.230.10">
    <property type="entry name" value="Creatinase/methionine aminopeptidase superfamily"/>
    <property type="match status" value="1"/>
</dbReference>
<evidence type="ECO:0000256" key="6">
    <source>
        <dbReference type="ARBA" id="ARBA00022438"/>
    </source>
</evidence>
<evidence type="ECO:0000259" key="12">
    <source>
        <dbReference type="SMART" id="SM01011"/>
    </source>
</evidence>
<dbReference type="InterPro" id="IPR000994">
    <property type="entry name" value="Pept_M24"/>
</dbReference>
<keyword evidence="9" id="KW-0482">Metalloprotease</keyword>
<protein>
    <recommendedName>
        <fullName evidence="5">Xaa-Pro aminopeptidase</fullName>
        <ecNumber evidence="5">3.4.11.9</ecNumber>
    </recommendedName>
    <alternativeName>
        <fullName evidence="11">Aminoacylproline aminopeptidase</fullName>
    </alternativeName>
</protein>
<name>A0A8A3PSJ9_9HELO</name>
<dbReference type="PANTHER" id="PTHR43226:SF1">
    <property type="entry name" value="XAA-PRO DIPEPTIDASE"/>
    <property type="match status" value="1"/>
</dbReference>
<dbReference type="EC" id="3.4.11.9" evidence="5"/>